<keyword evidence="3" id="KW-1185">Reference proteome</keyword>
<evidence type="ECO:0000313" key="2">
    <source>
        <dbReference type="EMBL" id="KAJ9144982.1"/>
    </source>
</evidence>
<dbReference type="Proteomes" id="UP001174694">
    <property type="component" value="Unassembled WGS sequence"/>
</dbReference>
<gene>
    <name evidence="2" type="ORF">NKR23_g5674</name>
</gene>
<comment type="caution">
    <text evidence="2">The sequence shown here is derived from an EMBL/GenBank/DDBJ whole genome shotgun (WGS) entry which is preliminary data.</text>
</comment>
<feature type="domain" description="Luciferase" evidence="1">
    <location>
        <begin position="174"/>
        <end position="238"/>
    </location>
</feature>
<protein>
    <recommendedName>
        <fullName evidence="1">Luciferase domain-containing protein</fullName>
    </recommendedName>
</protein>
<dbReference type="AlphaFoldDB" id="A0AA38RD44"/>
<sequence length="247" mass="27067">MAVEVLTRAVTVAKSHPFYTGLVAAVLSSVIWTLSDYWEWRSFGTGGTTPSIAGYLRMTRLRIGRLFGHDDVNDASHLKATGPCFLPADFPRRAGSRPQIVSRTLPHREVPGQEELSQASLARLHSLARRLATAHPDVLDVGPSKTEGGTGDALYAHRDLPTLNPAALNDVVDREIAHVHPAENSLHVFLSEPDARRLVEGGWGQRFPAKFAPPGWIMVYAPRNMGEVELVEAIVKAAVEWVTELKV</sequence>
<name>A0AA38RD44_9PEZI</name>
<dbReference type="PANTHER" id="PTHR38695:SF1">
    <property type="entry name" value="AMINO ACID PERMEASE_ SLC12A DOMAIN-CONTAINING PROTEIN"/>
    <property type="match status" value="1"/>
</dbReference>
<proteinExistence type="predicted"/>
<reference evidence="2" key="1">
    <citation type="submission" date="2022-07" db="EMBL/GenBank/DDBJ databases">
        <title>Fungi with potential for degradation of polypropylene.</title>
        <authorList>
            <person name="Gostincar C."/>
        </authorList>
    </citation>
    <scope>NUCLEOTIDE SEQUENCE</scope>
    <source>
        <strain evidence="2">EXF-13308</strain>
    </source>
</reference>
<evidence type="ECO:0000313" key="3">
    <source>
        <dbReference type="Proteomes" id="UP001174694"/>
    </source>
</evidence>
<accession>A0AA38RD44</accession>
<dbReference type="EMBL" id="JANBVO010000015">
    <property type="protein sequence ID" value="KAJ9144982.1"/>
    <property type="molecule type" value="Genomic_DNA"/>
</dbReference>
<evidence type="ECO:0000259" key="1">
    <source>
        <dbReference type="Pfam" id="PF17648"/>
    </source>
</evidence>
<dbReference type="Pfam" id="PF17648">
    <property type="entry name" value="Luciferase"/>
    <property type="match status" value="1"/>
</dbReference>
<organism evidence="2 3">
    <name type="scientific">Pleurostoma richardsiae</name>
    <dbReference type="NCBI Taxonomy" id="41990"/>
    <lineage>
        <taxon>Eukaryota</taxon>
        <taxon>Fungi</taxon>
        <taxon>Dikarya</taxon>
        <taxon>Ascomycota</taxon>
        <taxon>Pezizomycotina</taxon>
        <taxon>Sordariomycetes</taxon>
        <taxon>Sordariomycetidae</taxon>
        <taxon>Calosphaeriales</taxon>
        <taxon>Pleurostomataceae</taxon>
        <taxon>Pleurostoma</taxon>
    </lineage>
</organism>
<dbReference type="InterPro" id="IPR040841">
    <property type="entry name" value="Luciferase_dom"/>
</dbReference>
<dbReference type="InterPro" id="IPR048273">
    <property type="entry name" value="Luciferase"/>
</dbReference>
<dbReference type="PANTHER" id="PTHR38695">
    <property type="entry name" value="AMINO ACID PERMEASE_ SLC12A DOMAIN-CONTAINING PROTEIN"/>
    <property type="match status" value="1"/>
</dbReference>